<dbReference type="GO" id="GO:0033194">
    <property type="term" value="P:response to hydroperoxide"/>
    <property type="evidence" value="ECO:0007669"/>
    <property type="project" value="TreeGrafter"/>
</dbReference>
<dbReference type="PANTHER" id="PTHR30283:SF4">
    <property type="entry name" value="PEROXIDE STRESS RESISTANCE PROTEIN YAAA"/>
    <property type="match status" value="1"/>
</dbReference>
<dbReference type="Pfam" id="PF03883">
    <property type="entry name" value="H2O2_YaaD"/>
    <property type="match status" value="1"/>
</dbReference>
<dbReference type="AlphaFoldDB" id="A0A6N7SAI3"/>
<dbReference type="EMBL" id="WKPJ01000035">
    <property type="protein sequence ID" value="MSA90799.1"/>
    <property type="molecule type" value="Genomic_DNA"/>
</dbReference>
<proteinExistence type="inferred from homology"/>
<dbReference type="GO" id="GO:0005829">
    <property type="term" value="C:cytosol"/>
    <property type="evidence" value="ECO:0007669"/>
    <property type="project" value="TreeGrafter"/>
</dbReference>
<evidence type="ECO:0000313" key="4">
    <source>
        <dbReference type="Proteomes" id="UP000433575"/>
    </source>
</evidence>
<dbReference type="HAMAP" id="MF_00652">
    <property type="entry name" value="UPF0246"/>
    <property type="match status" value="1"/>
</dbReference>
<gene>
    <name evidence="2" type="primary">yaaA</name>
    <name evidence="3" type="ORF">GKD88_15490</name>
    <name evidence="2" type="ORF">GKE08_15820</name>
</gene>
<dbReference type="OrthoDB" id="9777133at2"/>
<reference evidence="4 5" key="1">
    <citation type="journal article" date="2019" name="Nat. Med.">
        <title>A library of human gut bacterial isolates paired with longitudinal multiomics data enables mechanistic microbiome research.</title>
        <authorList>
            <person name="Poyet M."/>
            <person name="Groussin M."/>
            <person name="Gibbons S.M."/>
            <person name="Avila-Pacheco J."/>
            <person name="Jiang X."/>
            <person name="Kearney S.M."/>
            <person name="Perrotta A.R."/>
            <person name="Berdy B."/>
            <person name="Zhao S."/>
            <person name="Lieberman T.D."/>
            <person name="Swanson P.K."/>
            <person name="Smith M."/>
            <person name="Roesemann S."/>
            <person name="Alexander J.E."/>
            <person name="Rich S.A."/>
            <person name="Livny J."/>
            <person name="Vlamakis H."/>
            <person name="Clish C."/>
            <person name="Bullock K."/>
            <person name="Deik A."/>
            <person name="Scott J."/>
            <person name="Pierce K.A."/>
            <person name="Xavier R.J."/>
            <person name="Alm E.J."/>
        </authorList>
    </citation>
    <scope>NUCLEOTIDE SEQUENCE [LARGE SCALE GENOMIC DNA]</scope>
    <source>
        <strain evidence="2 4">BIOML-A4</strain>
        <strain evidence="3 5">BIOML-A5</strain>
    </source>
</reference>
<dbReference type="EMBL" id="WKPI01000037">
    <property type="protein sequence ID" value="MSC34529.1"/>
    <property type="molecule type" value="Genomic_DNA"/>
</dbReference>
<evidence type="ECO:0000313" key="2">
    <source>
        <dbReference type="EMBL" id="MSA90799.1"/>
    </source>
</evidence>
<name>A0A6N7SAI3_9FIRM</name>
<evidence type="ECO:0000313" key="5">
    <source>
        <dbReference type="Proteomes" id="UP000480929"/>
    </source>
</evidence>
<dbReference type="PANTHER" id="PTHR30283">
    <property type="entry name" value="PEROXIDE STRESS RESPONSE PROTEIN YAAA"/>
    <property type="match status" value="1"/>
</dbReference>
<dbReference type="InterPro" id="IPR005583">
    <property type="entry name" value="YaaA"/>
</dbReference>
<accession>A0A6N7SAI3</accession>
<dbReference type="RefSeq" id="WP_154240204.1">
    <property type="nucleotide sequence ID" value="NZ_WKPI01000037.1"/>
</dbReference>
<evidence type="ECO:0000256" key="1">
    <source>
        <dbReference type="HAMAP-Rule" id="MF_00652"/>
    </source>
</evidence>
<dbReference type="Proteomes" id="UP000433575">
    <property type="component" value="Unassembled WGS sequence"/>
</dbReference>
<comment type="caution">
    <text evidence="2">The sequence shown here is derived from an EMBL/GenBank/DDBJ whole genome shotgun (WGS) entry which is preliminary data.</text>
</comment>
<evidence type="ECO:0000313" key="3">
    <source>
        <dbReference type="EMBL" id="MSC34529.1"/>
    </source>
</evidence>
<organism evidence="2 4">
    <name type="scientific">Holdemania massiliensis</name>
    <dbReference type="NCBI Taxonomy" id="1468449"/>
    <lineage>
        <taxon>Bacteria</taxon>
        <taxon>Bacillati</taxon>
        <taxon>Bacillota</taxon>
        <taxon>Erysipelotrichia</taxon>
        <taxon>Erysipelotrichales</taxon>
        <taxon>Erysipelotrichaceae</taxon>
        <taxon>Holdemania</taxon>
    </lineage>
</organism>
<sequence>MKILLSPAKTFRKEALSSVPSIQTPRFPEMTEQLHEELKKLTAAQWQKKFKLSEKAARENAARMNSAQPLTAALAAFHGEAFRSFHAETLKAEDWRYCEEHLRILSAYYGLLRPLDAIVPYRLDPMDKAGELLPLKLWKPILTQALAEEEVLILASQEYARMVEAADAVFVQFMKNGRKAPSMEAKKLRGTMARQIVDLKLEQREAVRQLQVGNYRYNPEQSQAKLWVFEEGEQE</sequence>
<protein>
    <recommendedName>
        <fullName evidence="1">UPF0246 protein GKD88_15490</fullName>
    </recommendedName>
</protein>
<keyword evidence="5" id="KW-1185">Reference proteome</keyword>
<dbReference type="Proteomes" id="UP000480929">
    <property type="component" value="Unassembled WGS sequence"/>
</dbReference>
<comment type="similarity">
    <text evidence="1">Belongs to the UPF0246 family.</text>
</comment>